<evidence type="ECO:0000313" key="2">
    <source>
        <dbReference type="Proteomes" id="UP000249794"/>
    </source>
</evidence>
<sequence length="223" mass="24734">MPKAPQAVFETIFAFAPNRETLGGTAYLILEQDPSGESANILIDCPAFSDDHQRFIAAKGGVKTLFITHRGGMAQVPAFQRIFEAQVLIQEQEAYLLPTVTTERFHRERQLSPISRVFWNAGHSPGSACLYHSLYGGVLFTGRHLLPNREGAPAPLRLSKTFHWPRQLRYSQQLLADFSPETLSSICPGASTGFLRGEKKISHAYEKLQSLDWQALAAAQPAL</sequence>
<organism evidence="1 2">
    <name type="scientific">Phormidesmis priestleyi</name>
    <dbReference type="NCBI Taxonomy" id="268141"/>
    <lineage>
        <taxon>Bacteria</taxon>
        <taxon>Bacillati</taxon>
        <taxon>Cyanobacteriota</taxon>
        <taxon>Cyanophyceae</taxon>
        <taxon>Leptolyngbyales</taxon>
        <taxon>Leptolyngbyaceae</taxon>
        <taxon>Phormidesmis</taxon>
    </lineage>
</organism>
<accession>A0A2W4XRX8</accession>
<name>A0A2W4XRX8_9CYAN</name>
<dbReference type="Proteomes" id="UP000249794">
    <property type="component" value="Unassembled WGS sequence"/>
</dbReference>
<dbReference type="GO" id="GO:0016787">
    <property type="term" value="F:hydrolase activity"/>
    <property type="evidence" value="ECO:0007669"/>
    <property type="project" value="UniProtKB-KW"/>
</dbReference>
<dbReference type="PANTHER" id="PTHR42773:SF3">
    <property type="entry name" value="SLR0630 PROTEIN"/>
    <property type="match status" value="1"/>
</dbReference>
<dbReference type="EMBL" id="QBMP01000012">
    <property type="protein sequence ID" value="PZO60290.1"/>
    <property type="molecule type" value="Genomic_DNA"/>
</dbReference>
<proteinExistence type="predicted"/>
<reference evidence="2" key="1">
    <citation type="submission" date="2018-04" db="EMBL/GenBank/DDBJ databases">
        <authorList>
            <person name="Cornet L."/>
        </authorList>
    </citation>
    <scope>NUCLEOTIDE SEQUENCE [LARGE SCALE GENOMIC DNA]</scope>
</reference>
<dbReference type="PANTHER" id="PTHR42773">
    <property type="entry name" value="METALLO-BETA-LACTAMASE-RELATED"/>
    <property type="match status" value="1"/>
</dbReference>
<dbReference type="SUPFAM" id="SSF56281">
    <property type="entry name" value="Metallo-hydrolase/oxidoreductase"/>
    <property type="match status" value="1"/>
</dbReference>
<keyword evidence="1" id="KW-0378">Hydrolase</keyword>
<dbReference type="InterPro" id="IPR036866">
    <property type="entry name" value="RibonucZ/Hydroxyglut_hydro"/>
</dbReference>
<dbReference type="AlphaFoldDB" id="A0A2W4XRX8"/>
<dbReference type="Gene3D" id="3.60.15.10">
    <property type="entry name" value="Ribonuclease Z/Hydroxyacylglutathione hydrolase-like"/>
    <property type="match status" value="1"/>
</dbReference>
<evidence type="ECO:0000313" key="1">
    <source>
        <dbReference type="EMBL" id="PZO60290.1"/>
    </source>
</evidence>
<reference evidence="1 2" key="2">
    <citation type="submission" date="2018-06" db="EMBL/GenBank/DDBJ databases">
        <title>Metagenomic assembly of (sub)arctic Cyanobacteria and their associated microbiome from non-axenic cultures.</title>
        <authorList>
            <person name="Baurain D."/>
        </authorList>
    </citation>
    <scope>NUCLEOTIDE SEQUENCE [LARGE SCALE GENOMIC DNA]</scope>
    <source>
        <strain evidence="1">ULC027bin1</strain>
    </source>
</reference>
<protein>
    <submittedName>
        <fullName evidence="1">MBL fold metallo-hydrolase</fullName>
    </submittedName>
</protein>
<gene>
    <name evidence="1" type="ORF">DCF15_02385</name>
</gene>
<comment type="caution">
    <text evidence="1">The sequence shown here is derived from an EMBL/GenBank/DDBJ whole genome shotgun (WGS) entry which is preliminary data.</text>
</comment>